<dbReference type="EMBL" id="UOET01000146">
    <property type="protein sequence ID" value="VAW27680.1"/>
    <property type="molecule type" value="Genomic_DNA"/>
</dbReference>
<name>A0A3B0UEY7_9ZZZZ</name>
<organism evidence="1">
    <name type="scientific">hydrothermal vent metagenome</name>
    <dbReference type="NCBI Taxonomy" id="652676"/>
    <lineage>
        <taxon>unclassified sequences</taxon>
        <taxon>metagenomes</taxon>
        <taxon>ecological metagenomes</taxon>
    </lineage>
</organism>
<protein>
    <submittedName>
        <fullName evidence="1">Uncharacterized protein</fullName>
    </submittedName>
</protein>
<evidence type="ECO:0000313" key="1">
    <source>
        <dbReference type="EMBL" id="VAW27680.1"/>
    </source>
</evidence>
<dbReference type="AlphaFoldDB" id="A0A3B0UEY7"/>
<gene>
    <name evidence="1" type="ORF">MNBD_BACTEROID07-811</name>
</gene>
<accession>A0A3B0UEY7</accession>
<sequence length="63" mass="7426">MAKLFLNSIKQSLIYEESGRYTFGKQPKTDLFTFFDMLKNKEILYLGSLLTCRYSTNSIFTRL</sequence>
<proteinExistence type="predicted"/>
<reference evidence="1" key="1">
    <citation type="submission" date="2018-06" db="EMBL/GenBank/DDBJ databases">
        <authorList>
            <person name="Zhirakovskaya E."/>
        </authorList>
    </citation>
    <scope>NUCLEOTIDE SEQUENCE</scope>
</reference>